<dbReference type="Proteomes" id="UP001163046">
    <property type="component" value="Unassembled WGS sequence"/>
</dbReference>
<dbReference type="InterPro" id="IPR027417">
    <property type="entry name" value="P-loop_NTPase"/>
</dbReference>
<organism evidence="1 2">
    <name type="scientific">Desmophyllum pertusum</name>
    <dbReference type="NCBI Taxonomy" id="174260"/>
    <lineage>
        <taxon>Eukaryota</taxon>
        <taxon>Metazoa</taxon>
        <taxon>Cnidaria</taxon>
        <taxon>Anthozoa</taxon>
        <taxon>Hexacorallia</taxon>
        <taxon>Scleractinia</taxon>
        <taxon>Caryophylliina</taxon>
        <taxon>Caryophylliidae</taxon>
        <taxon>Desmophyllum</taxon>
    </lineage>
</organism>
<evidence type="ECO:0000313" key="2">
    <source>
        <dbReference type="Proteomes" id="UP001163046"/>
    </source>
</evidence>
<dbReference type="Gene3D" id="3.40.50.300">
    <property type="entry name" value="P-loop containing nucleotide triphosphate hydrolases"/>
    <property type="match status" value="1"/>
</dbReference>
<keyword evidence="2" id="KW-1185">Reference proteome</keyword>
<evidence type="ECO:0000313" key="1">
    <source>
        <dbReference type="EMBL" id="KAJ7349553.1"/>
    </source>
</evidence>
<sequence>MAESSPLKVTEETTNVALGLDQQEIDRLKTEPIDHDTQRRVKEEVNKWKHQFESRMQDVERRQDDSDQRQDNFEDRISTMEEKLPKVAIHELSSRLSDDVPHVYGRSKETDEVVEAIQSGEEAVVLITGGPGFGKTTVAKRAARSHGRTCEQPQLQENPQLWLQNWSKQLKGNVTFVLDNADDVLDRDNAVYTEEALIKCLKQGPLDVLQSNRRPTVDTSVEKSIMTSFEALKDCEMQALILLCSFPGSFDTEAAKVLIAPCLPTTAEGPQVVILTELIDRCLVEKPSPKRYEIHSLIQAAAKKIGRERYPQLLD</sequence>
<dbReference type="AlphaFoldDB" id="A0A9W9YHE6"/>
<dbReference type="EMBL" id="MU827408">
    <property type="protein sequence ID" value="KAJ7349553.1"/>
    <property type="molecule type" value="Genomic_DNA"/>
</dbReference>
<reference evidence="1" key="1">
    <citation type="submission" date="2023-01" db="EMBL/GenBank/DDBJ databases">
        <title>Genome assembly of the deep-sea coral Lophelia pertusa.</title>
        <authorList>
            <person name="Herrera S."/>
            <person name="Cordes E."/>
        </authorList>
    </citation>
    <scope>NUCLEOTIDE SEQUENCE</scope>
    <source>
        <strain evidence="1">USNM1676648</strain>
        <tissue evidence="1">Polyp</tissue>
    </source>
</reference>
<comment type="caution">
    <text evidence="1">The sequence shown here is derived from an EMBL/GenBank/DDBJ whole genome shotgun (WGS) entry which is preliminary data.</text>
</comment>
<gene>
    <name evidence="1" type="ORF">OS493_038593</name>
</gene>
<proteinExistence type="predicted"/>
<name>A0A9W9YHE6_9CNID</name>
<protein>
    <submittedName>
        <fullName evidence="1">Uncharacterized protein</fullName>
    </submittedName>
</protein>
<accession>A0A9W9YHE6</accession>
<dbReference type="SUPFAM" id="SSF52540">
    <property type="entry name" value="P-loop containing nucleoside triphosphate hydrolases"/>
    <property type="match status" value="1"/>
</dbReference>